<dbReference type="EMBL" id="BIMW01000072">
    <property type="protein sequence ID" value="GCE93348.1"/>
    <property type="molecule type" value="Genomic_DNA"/>
</dbReference>
<dbReference type="Proteomes" id="UP000326169">
    <property type="component" value="Unassembled WGS sequence"/>
</dbReference>
<feature type="domain" description="Methylamine utilisation protein MauE" evidence="6">
    <location>
        <begin position="9"/>
        <end position="131"/>
    </location>
</feature>
<feature type="transmembrane region" description="Helical" evidence="5">
    <location>
        <begin position="73"/>
        <end position="91"/>
    </location>
</feature>
<dbReference type="SUPFAM" id="SSF52833">
    <property type="entry name" value="Thioredoxin-like"/>
    <property type="match status" value="1"/>
</dbReference>
<evidence type="ECO:0000256" key="3">
    <source>
        <dbReference type="ARBA" id="ARBA00022989"/>
    </source>
</evidence>
<feature type="transmembrane region" description="Helical" evidence="5">
    <location>
        <begin position="46"/>
        <end position="67"/>
    </location>
</feature>
<feature type="transmembrane region" description="Helical" evidence="5">
    <location>
        <begin position="6"/>
        <end position="26"/>
    </location>
</feature>
<name>A0A5M3T5R4_LIMPL</name>
<keyword evidence="3 5" id="KW-1133">Transmembrane helix</keyword>
<evidence type="ECO:0000256" key="4">
    <source>
        <dbReference type="ARBA" id="ARBA00023136"/>
    </source>
</evidence>
<dbReference type="InterPro" id="IPR036249">
    <property type="entry name" value="Thioredoxin-like_sf"/>
</dbReference>
<accession>A0A5M3T5R4</accession>
<comment type="caution">
    <text evidence="7">The sequence shown here is derived from an EMBL/GenBank/DDBJ whole genome shotgun (WGS) entry which is preliminary data.</text>
</comment>
<evidence type="ECO:0000313" key="8">
    <source>
        <dbReference type="Proteomes" id="UP000326169"/>
    </source>
</evidence>
<keyword evidence="4 5" id="KW-0472">Membrane</keyword>
<dbReference type="Pfam" id="PF07291">
    <property type="entry name" value="MauE"/>
    <property type="match status" value="1"/>
</dbReference>
<evidence type="ECO:0000256" key="1">
    <source>
        <dbReference type="ARBA" id="ARBA00004141"/>
    </source>
</evidence>
<evidence type="ECO:0000313" key="7">
    <source>
        <dbReference type="EMBL" id="GCE93348.1"/>
    </source>
</evidence>
<protein>
    <recommendedName>
        <fullName evidence="6">Methylamine utilisation protein MauE domain-containing protein</fullName>
    </recommendedName>
</protein>
<evidence type="ECO:0000256" key="2">
    <source>
        <dbReference type="ARBA" id="ARBA00022692"/>
    </source>
</evidence>
<keyword evidence="8" id="KW-1185">Reference proteome</keyword>
<feature type="transmembrane region" description="Helical" evidence="5">
    <location>
        <begin position="116"/>
        <end position="134"/>
    </location>
</feature>
<evidence type="ECO:0000259" key="6">
    <source>
        <dbReference type="Pfam" id="PF07291"/>
    </source>
</evidence>
<dbReference type="InterPro" id="IPR009908">
    <property type="entry name" value="Methylamine_util_MauE"/>
</dbReference>
<evidence type="ECO:0000256" key="5">
    <source>
        <dbReference type="SAM" id="Phobius"/>
    </source>
</evidence>
<dbReference type="Gene3D" id="3.40.30.10">
    <property type="entry name" value="Glutaredoxin"/>
    <property type="match status" value="1"/>
</dbReference>
<gene>
    <name evidence="7" type="ORF">NIES46_13980</name>
</gene>
<keyword evidence="2 5" id="KW-0812">Transmembrane</keyword>
<comment type="subcellular location">
    <subcellularLocation>
        <location evidence="1">Membrane</location>
        <topology evidence="1">Multi-pass membrane protein</topology>
    </subcellularLocation>
</comment>
<dbReference type="RefSeq" id="WP_043469045.1">
    <property type="nucleotide sequence ID" value="NZ_BIMW01000072.1"/>
</dbReference>
<sequence>MISLTLANFGIVFVGSVFLLTAIAKIIEPWKFAQHIAQLRLFNSRLIELITITFIAVEATIGSALIFGATPAMIIPLSIIILIGLSGLTYWSTSTGKTEDCGCYNGWLKITPNQSLLLNLLYIICLGVGLIGNYNEGTILWRWMIVIATFLIGYAAASASLEYLDNHGYPLIDLAPIQANRPWQNQWLGEAVNLDLSLGSKLIVFMSPRCPQCKDWLQVLKIVHDCHELPDVLGVVAFTNYDEMRWFVDSHQLNFSVVALDSVAYDRLKIDTVPTAVIVEDGIIREKWVAGMPASFVQRIKQALSVG</sequence>
<dbReference type="GeneID" id="301682280"/>
<feature type="transmembrane region" description="Helical" evidence="5">
    <location>
        <begin position="140"/>
        <end position="157"/>
    </location>
</feature>
<proteinExistence type="predicted"/>
<organism evidence="7 8">
    <name type="scientific">Limnospira platensis NIES-46</name>
    <dbReference type="NCBI Taxonomy" id="1236695"/>
    <lineage>
        <taxon>Bacteria</taxon>
        <taxon>Bacillati</taxon>
        <taxon>Cyanobacteriota</taxon>
        <taxon>Cyanophyceae</taxon>
        <taxon>Oscillatoriophycideae</taxon>
        <taxon>Oscillatoriales</taxon>
        <taxon>Sirenicapillariaceae</taxon>
        <taxon>Limnospira</taxon>
    </lineage>
</organism>
<reference evidence="7 8" key="1">
    <citation type="journal article" date="2019" name="J Genomics">
        <title>The Draft Genome of a Hydrogen-producing Cyanobacterium, Arthrospira platensis NIES-46.</title>
        <authorList>
            <person name="Suzuki S."/>
            <person name="Yamaguchi H."/>
            <person name="Kawachi M."/>
        </authorList>
    </citation>
    <scope>NUCLEOTIDE SEQUENCE [LARGE SCALE GENOMIC DNA]</scope>
    <source>
        <strain evidence="7 8">NIES-46</strain>
    </source>
</reference>